<feature type="transmembrane region" description="Helical" evidence="1">
    <location>
        <begin position="80"/>
        <end position="103"/>
    </location>
</feature>
<keyword evidence="1" id="KW-0472">Membrane</keyword>
<gene>
    <name evidence="2" type="ORF">Q5M86_10385</name>
</gene>
<dbReference type="Proteomes" id="UP001175147">
    <property type="component" value="Unassembled WGS sequence"/>
</dbReference>
<feature type="transmembrane region" description="Helical" evidence="1">
    <location>
        <begin position="47"/>
        <end position="68"/>
    </location>
</feature>
<sequence length="436" mass="50041">MLFQVNEDKLKRRLKFYIPISFIIMACISVGSYSILLRTIYQLENSLIGYVYLFILLLMIVIPISMFFDCLKVEKGKYIPLGKIFVIKSGIAVILVAIVSYTIHLLTKKVTLFEIVNIRLTMVIFLITIAMTFSSIFFNILVRPLYKKTGRKEYYLPMVYSFLPASMATMIFIVTLINGLHYRSEIVYDSQYDMMLKKGYANDFINNFYDGMSKYVTVADNISTYMNIIRGDIYTLNNYVETLSSYLSTRYANDHNISGFSIFIRDFDNINISLNTEGMNNLAIEWKYDVNNLVTISTNLRPNLSGNNLAKMYDGTNSIVDIIPNSDVFYIYEPIILNNKNIGLISLEVRSSVYQDILSDIAFKNNLDIFITDDLYIIKASNNPAALGAMQRDLDNAVVSADIKDTRNNNYRNNISNIKIIPIKNTNKFAIKYSVF</sequence>
<name>A0ABT8Z016_9SPIR</name>
<keyword evidence="1" id="KW-0812">Transmembrane</keyword>
<feature type="non-terminal residue" evidence="2">
    <location>
        <position position="436"/>
    </location>
</feature>
<feature type="transmembrane region" description="Helical" evidence="1">
    <location>
        <begin position="154"/>
        <end position="177"/>
    </location>
</feature>
<keyword evidence="3" id="KW-1185">Reference proteome</keyword>
<organism evidence="2 3">
    <name type="scientific">Brachyspira innocens</name>
    <dbReference type="NCBI Taxonomy" id="13264"/>
    <lineage>
        <taxon>Bacteria</taxon>
        <taxon>Pseudomonadati</taxon>
        <taxon>Spirochaetota</taxon>
        <taxon>Spirochaetia</taxon>
        <taxon>Brachyspirales</taxon>
        <taxon>Brachyspiraceae</taxon>
        <taxon>Brachyspira</taxon>
    </lineage>
</organism>
<comment type="caution">
    <text evidence="2">The sequence shown here is derived from an EMBL/GenBank/DDBJ whole genome shotgun (WGS) entry which is preliminary data.</text>
</comment>
<evidence type="ECO:0000256" key="1">
    <source>
        <dbReference type="SAM" id="Phobius"/>
    </source>
</evidence>
<proteinExistence type="predicted"/>
<evidence type="ECO:0000313" key="2">
    <source>
        <dbReference type="EMBL" id="MDO7021181.1"/>
    </source>
</evidence>
<feature type="transmembrane region" description="Helical" evidence="1">
    <location>
        <begin position="123"/>
        <end position="142"/>
    </location>
</feature>
<feature type="transmembrane region" description="Helical" evidence="1">
    <location>
        <begin position="16"/>
        <end position="41"/>
    </location>
</feature>
<keyword evidence="1" id="KW-1133">Transmembrane helix</keyword>
<evidence type="ECO:0000313" key="3">
    <source>
        <dbReference type="Proteomes" id="UP001175147"/>
    </source>
</evidence>
<protein>
    <submittedName>
        <fullName evidence="2">Methyl-accepting chemotaxis protein</fullName>
    </submittedName>
</protein>
<accession>A0ABT8Z016</accession>
<dbReference type="EMBL" id="JAUPBM010000153">
    <property type="protein sequence ID" value="MDO7021181.1"/>
    <property type="molecule type" value="Genomic_DNA"/>
</dbReference>
<reference evidence="2" key="1">
    <citation type="submission" date="2023-07" db="EMBL/GenBank/DDBJ databases">
        <title>Mucosal microbiota of week-old chicken and adult hens.</title>
        <authorList>
            <person name="Volf J."/>
            <person name="Karasova D."/>
            <person name="Crhanova M."/>
            <person name="Faldynova M."/>
            <person name="Prikrylova H."/>
            <person name="Zeman M."/>
            <person name="Babak V."/>
            <person name="Rajova J."/>
            <person name="Rychlik I."/>
        </authorList>
    </citation>
    <scope>NUCLEOTIDE SEQUENCE</scope>
    <source>
        <strain evidence="2">ET902</strain>
    </source>
</reference>